<dbReference type="Gene3D" id="1.25.40.920">
    <property type="entry name" value="TRAP transporter T-component"/>
    <property type="match status" value="1"/>
</dbReference>
<dbReference type="Gene3D" id="1.25.40.10">
    <property type="entry name" value="Tetratricopeptide repeat domain"/>
    <property type="match status" value="1"/>
</dbReference>
<comment type="caution">
    <text evidence="2">The sequence shown here is derived from an EMBL/GenBank/DDBJ whole genome shotgun (WGS) entry which is preliminary data.</text>
</comment>
<evidence type="ECO:0000313" key="2">
    <source>
        <dbReference type="EMBL" id="KDA00221.1"/>
    </source>
</evidence>
<keyword evidence="3" id="KW-1185">Reference proteome</keyword>
<dbReference type="PATRIC" id="fig|1280954.3.peg.485"/>
<dbReference type="STRING" id="1280954.HPO_02367"/>
<dbReference type="InterPro" id="IPR011990">
    <property type="entry name" value="TPR-like_helical_dom_sf"/>
</dbReference>
<accession>A0A062VPK8</accession>
<dbReference type="Proteomes" id="UP000027100">
    <property type="component" value="Unassembled WGS sequence"/>
</dbReference>
<protein>
    <submittedName>
        <fullName evidence="2">Uncharacterized protein</fullName>
    </submittedName>
</protein>
<dbReference type="EMBL" id="ARYM01000002">
    <property type="protein sequence ID" value="KDA00221.1"/>
    <property type="molecule type" value="Genomic_DNA"/>
</dbReference>
<organism evidence="2 3">
    <name type="scientific">Hyphomonas polymorpha PS728</name>
    <dbReference type="NCBI Taxonomy" id="1280954"/>
    <lineage>
        <taxon>Bacteria</taxon>
        <taxon>Pseudomonadati</taxon>
        <taxon>Pseudomonadota</taxon>
        <taxon>Alphaproteobacteria</taxon>
        <taxon>Hyphomonadales</taxon>
        <taxon>Hyphomonadaceae</taxon>
        <taxon>Hyphomonas</taxon>
    </lineage>
</organism>
<evidence type="ECO:0000256" key="1">
    <source>
        <dbReference type="SAM" id="SignalP"/>
    </source>
</evidence>
<sequence>MQGRSLILIALAMLAAMPAHADFRAASEAFRAGQYDAAFAQAALEQTPDAYAFRARTLLAKAMSGEGDPPRSLIDQALAEAEKALKLDPEHEEGRLQKAISLSLILRPMSISEASRTGYGELSKQLAEGVLKDDPANFYAHGFLAVWHVEVERRGGTIGAAIMGASLKTARRHYDEAVRLAPEDIGLRWQWARALAALDAKKHRAEIETALQAAVATDPATDLDRVMQERAARLLEAVSRKKPRDVERVALAML</sequence>
<dbReference type="InterPro" id="IPR038537">
    <property type="entry name" value="TatT_sf"/>
</dbReference>
<dbReference type="SUPFAM" id="SSF48452">
    <property type="entry name" value="TPR-like"/>
    <property type="match status" value="1"/>
</dbReference>
<proteinExistence type="predicted"/>
<reference evidence="2 3" key="1">
    <citation type="journal article" date="2014" name="Antonie Van Leeuwenhoek">
        <title>Hyphomonas beringensis sp. nov. and Hyphomonas chukchiensis sp. nov., isolated from surface seawater of the Bering Sea and Chukchi Sea.</title>
        <authorList>
            <person name="Li C."/>
            <person name="Lai Q."/>
            <person name="Li G."/>
            <person name="Dong C."/>
            <person name="Wang J."/>
            <person name="Liao Y."/>
            <person name="Shao Z."/>
        </authorList>
    </citation>
    <scope>NUCLEOTIDE SEQUENCE [LARGE SCALE GENOMIC DNA]</scope>
    <source>
        <strain evidence="2 3">PS728</strain>
    </source>
</reference>
<keyword evidence="1" id="KW-0732">Signal</keyword>
<evidence type="ECO:0000313" key="3">
    <source>
        <dbReference type="Proteomes" id="UP000027100"/>
    </source>
</evidence>
<dbReference type="AlphaFoldDB" id="A0A062VPK8"/>
<gene>
    <name evidence="2" type="ORF">HPO_02367</name>
</gene>
<feature type="chain" id="PRO_5001615528" evidence="1">
    <location>
        <begin position="22"/>
        <end position="254"/>
    </location>
</feature>
<feature type="signal peptide" evidence="1">
    <location>
        <begin position="1"/>
        <end position="21"/>
    </location>
</feature>
<name>A0A062VPK8_9PROT</name>
<dbReference type="eggNOG" id="ENOG5032VRB">
    <property type="taxonomic scope" value="Bacteria"/>
</dbReference>